<dbReference type="Proteomes" id="UP000431401">
    <property type="component" value="Unassembled WGS sequence"/>
</dbReference>
<dbReference type="EMBL" id="WEGI01000001">
    <property type="protein sequence ID" value="MQY24999.1"/>
    <property type="molecule type" value="Genomic_DNA"/>
</dbReference>
<dbReference type="RefSeq" id="WP_153338841.1">
    <property type="nucleotide sequence ID" value="NZ_WEGI01000001.1"/>
</dbReference>
<protein>
    <recommendedName>
        <fullName evidence="3">WXG100 family type VII secretion target</fullName>
    </recommendedName>
</protein>
<proteinExistence type="predicted"/>
<keyword evidence="2" id="KW-1185">Reference proteome</keyword>
<comment type="caution">
    <text evidence="1">The sequence shown here is derived from an EMBL/GenBank/DDBJ whole genome shotgun (WGS) entry which is preliminary data.</text>
</comment>
<accession>A0A7K0DH34</accession>
<dbReference type="AlphaFoldDB" id="A0A7K0DH34"/>
<evidence type="ECO:0000313" key="2">
    <source>
        <dbReference type="Proteomes" id="UP000431401"/>
    </source>
</evidence>
<organism evidence="1 2">
    <name type="scientific">Nocardia aurantia</name>
    <dbReference type="NCBI Taxonomy" id="2585199"/>
    <lineage>
        <taxon>Bacteria</taxon>
        <taxon>Bacillati</taxon>
        <taxon>Actinomycetota</taxon>
        <taxon>Actinomycetes</taxon>
        <taxon>Mycobacteriales</taxon>
        <taxon>Nocardiaceae</taxon>
        <taxon>Nocardia</taxon>
    </lineage>
</organism>
<evidence type="ECO:0008006" key="3">
    <source>
        <dbReference type="Google" id="ProtNLM"/>
    </source>
</evidence>
<reference evidence="1 2" key="1">
    <citation type="submission" date="2019-10" db="EMBL/GenBank/DDBJ databases">
        <title>Nocardia macrotermitis sp. nov. and Nocardia aurantia sp. nov., isolated from the gut of fungus growing-termite Macrotermes natalensis.</title>
        <authorList>
            <person name="Benndorf R."/>
            <person name="Schwitalla J."/>
            <person name="Martin K."/>
            <person name="De Beer W."/>
            <person name="Kaster A.-K."/>
            <person name="Vollmers J."/>
            <person name="Poulsen M."/>
            <person name="Beemelmanns C."/>
        </authorList>
    </citation>
    <scope>NUCLEOTIDE SEQUENCE [LARGE SCALE GENOMIC DNA]</scope>
    <source>
        <strain evidence="1 2">RB56</strain>
    </source>
</reference>
<dbReference type="OrthoDB" id="4562539at2"/>
<name>A0A7K0DH34_9NOCA</name>
<dbReference type="InterPro" id="IPR036689">
    <property type="entry name" value="ESAT-6-like_sf"/>
</dbReference>
<gene>
    <name evidence="1" type="ORF">NRB56_05530</name>
</gene>
<evidence type="ECO:0000313" key="1">
    <source>
        <dbReference type="EMBL" id="MQY24999.1"/>
    </source>
</evidence>
<dbReference type="SUPFAM" id="SSF140453">
    <property type="entry name" value="EsxAB dimer-like"/>
    <property type="match status" value="1"/>
</dbReference>
<sequence length="105" mass="11016">MTGKVQVEIAGLRSTAGGLDDVASRIRAIHSEIASTAASYDGCWGDDEFGRPFAEGDHGYNARNVSLQGVLGQQAQRLVADAQGLKDGATALETTETDNTDGFRS</sequence>